<dbReference type="GO" id="GO:0008063">
    <property type="term" value="P:Toll signaling pathway"/>
    <property type="evidence" value="ECO:0007669"/>
    <property type="project" value="TreeGrafter"/>
</dbReference>
<dbReference type="GO" id="GO:0005886">
    <property type="term" value="C:plasma membrane"/>
    <property type="evidence" value="ECO:0007669"/>
    <property type="project" value="TreeGrafter"/>
</dbReference>
<dbReference type="GO" id="GO:0043123">
    <property type="term" value="P:positive regulation of canonical NF-kappaB signal transduction"/>
    <property type="evidence" value="ECO:0007669"/>
    <property type="project" value="InterPro"/>
</dbReference>
<dbReference type="RefSeq" id="XP_023947681.2">
    <property type="nucleotide sequence ID" value="XM_024091913.2"/>
</dbReference>
<reference evidence="7" key="1">
    <citation type="submission" date="2025-08" db="UniProtKB">
        <authorList>
            <consortium name="RefSeq"/>
        </authorList>
    </citation>
    <scope>IDENTIFICATION</scope>
</reference>
<dbReference type="KEGG" id="bany:112052730"/>
<dbReference type="GeneID" id="112052730"/>
<organism evidence="6 7">
    <name type="scientific">Bicyclus anynana</name>
    <name type="common">Squinting bush brown butterfly</name>
    <dbReference type="NCBI Taxonomy" id="110368"/>
    <lineage>
        <taxon>Eukaryota</taxon>
        <taxon>Metazoa</taxon>
        <taxon>Ecdysozoa</taxon>
        <taxon>Arthropoda</taxon>
        <taxon>Hexapoda</taxon>
        <taxon>Insecta</taxon>
        <taxon>Pterygota</taxon>
        <taxon>Neoptera</taxon>
        <taxon>Endopterygota</taxon>
        <taxon>Lepidoptera</taxon>
        <taxon>Glossata</taxon>
        <taxon>Ditrysia</taxon>
        <taxon>Papilionoidea</taxon>
        <taxon>Nymphalidae</taxon>
        <taxon>Satyrinae</taxon>
        <taxon>Satyrini</taxon>
        <taxon>Mycalesina</taxon>
        <taxon>Bicyclus</taxon>
    </lineage>
</organism>
<keyword evidence="6" id="KW-1185">Reference proteome</keyword>
<gene>
    <name evidence="7" type="primary">LOC112052730</name>
</gene>
<dbReference type="GO" id="GO:0045087">
    <property type="term" value="P:innate immune response"/>
    <property type="evidence" value="ECO:0007669"/>
    <property type="project" value="TreeGrafter"/>
</dbReference>
<dbReference type="SUPFAM" id="SSF52200">
    <property type="entry name" value="Toll/Interleukin receptor TIR domain"/>
    <property type="match status" value="1"/>
</dbReference>
<dbReference type="GO" id="GO:0002755">
    <property type="term" value="P:MyD88-dependent toll-like receptor signaling pathway"/>
    <property type="evidence" value="ECO:0007669"/>
    <property type="project" value="InterPro"/>
</dbReference>
<dbReference type="InterPro" id="IPR035897">
    <property type="entry name" value="Toll_tir_struct_dom_sf"/>
</dbReference>
<keyword evidence="3" id="KW-0395">Inflammatory response</keyword>
<dbReference type="InterPro" id="IPR000157">
    <property type="entry name" value="TIR_dom"/>
</dbReference>
<dbReference type="AlphaFoldDB" id="A0A6J1NW99"/>
<dbReference type="PANTHER" id="PTHR15079:SF3">
    <property type="entry name" value="MYELOID DIFFERENTIATION PRIMARY RESPONSE PROTEIN MYD88"/>
    <property type="match status" value="1"/>
</dbReference>
<dbReference type="SMART" id="SM00255">
    <property type="entry name" value="TIR"/>
    <property type="match status" value="1"/>
</dbReference>
<name>A0A6J1NW99_BICAN</name>
<proteinExistence type="predicted"/>
<dbReference type="Gene3D" id="3.40.50.10140">
    <property type="entry name" value="Toll/interleukin-1 receptor homology (TIR) domain"/>
    <property type="match status" value="1"/>
</dbReference>
<dbReference type="Pfam" id="PF13676">
    <property type="entry name" value="TIR_2"/>
    <property type="match status" value="1"/>
</dbReference>
<dbReference type="Proteomes" id="UP001652582">
    <property type="component" value="Chromosome 5"/>
</dbReference>
<dbReference type="OrthoDB" id="10037120at2759"/>
<dbReference type="SUPFAM" id="SSF47986">
    <property type="entry name" value="DEATH domain"/>
    <property type="match status" value="1"/>
</dbReference>
<feature type="domain" description="TIR" evidence="5">
    <location>
        <begin position="150"/>
        <end position="284"/>
    </location>
</feature>
<dbReference type="InterPro" id="IPR011029">
    <property type="entry name" value="DEATH-like_dom_sf"/>
</dbReference>
<dbReference type="GO" id="GO:0034142">
    <property type="term" value="P:toll-like receptor 4 signaling pathway"/>
    <property type="evidence" value="ECO:0007669"/>
    <property type="project" value="TreeGrafter"/>
</dbReference>
<accession>A0A6J1NW99</accession>
<comment type="subcellular location">
    <subcellularLocation>
        <location evidence="1">Cytoplasm</location>
    </subcellularLocation>
</comment>
<dbReference type="PROSITE" id="PS50017">
    <property type="entry name" value="DEATH_DOMAIN"/>
    <property type="match status" value="1"/>
</dbReference>
<dbReference type="Gene3D" id="1.10.533.10">
    <property type="entry name" value="Death Domain, Fas"/>
    <property type="match status" value="1"/>
</dbReference>
<feature type="domain" description="Death" evidence="4">
    <location>
        <begin position="43"/>
        <end position="108"/>
    </location>
</feature>
<keyword evidence="2" id="KW-0963">Cytoplasm</keyword>
<dbReference type="InterPro" id="IPR017281">
    <property type="entry name" value="Myelin_different_resp_MyD88"/>
</dbReference>
<dbReference type="GO" id="GO:0035325">
    <property type="term" value="F:Toll-like receptor binding"/>
    <property type="evidence" value="ECO:0007669"/>
    <property type="project" value="TreeGrafter"/>
</dbReference>
<dbReference type="PROSITE" id="PS50104">
    <property type="entry name" value="TIR"/>
    <property type="match status" value="1"/>
</dbReference>
<evidence type="ECO:0000259" key="5">
    <source>
        <dbReference type="PROSITE" id="PS50104"/>
    </source>
</evidence>
<dbReference type="GO" id="GO:0005737">
    <property type="term" value="C:cytoplasm"/>
    <property type="evidence" value="ECO:0007669"/>
    <property type="project" value="UniProtKB-SubCell"/>
</dbReference>
<evidence type="ECO:0000259" key="4">
    <source>
        <dbReference type="PROSITE" id="PS50017"/>
    </source>
</evidence>
<evidence type="ECO:0000256" key="3">
    <source>
        <dbReference type="ARBA" id="ARBA00023198"/>
    </source>
</evidence>
<dbReference type="InterPro" id="IPR000488">
    <property type="entry name" value="Death_dom"/>
</dbReference>
<dbReference type="GO" id="GO:0050830">
    <property type="term" value="P:defense response to Gram-positive bacterium"/>
    <property type="evidence" value="ECO:0007669"/>
    <property type="project" value="TreeGrafter"/>
</dbReference>
<dbReference type="Pfam" id="PF00531">
    <property type="entry name" value="Death"/>
    <property type="match status" value="1"/>
</dbReference>
<protein>
    <submittedName>
        <fullName evidence="7">Myeloid differentiation primary response protein MyD88</fullName>
    </submittedName>
</protein>
<evidence type="ECO:0000256" key="2">
    <source>
        <dbReference type="ARBA" id="ARBA00022490"/>
    </source>
</evidence>
<evidence type="ECO:0000256" key="1">
    <source>
        <dbReference type="ARBA" id="ARBA00004496"/>
    </source>
</evidence>
<sequence length="399" mass="45608">MIGLNVVPLSALSGESRNLLSERLNPLKVLPILSPDELTRHRDWRGVASLVPITAEAAANINSVQDKMGRVLDIWLSRNDGTANVSRLLDILQVLDRYDVCEDLLELARDNRLLRQENHNNNNNNQVVFAIDGSDDNIITYDDKMYCSPQHYHAYVLYAKEDKSFVDELLTRMRSEGFKLCTEEDLLPGHATQFEPVSRLIAERCRYIVLVYSPDFLRSPAIAFYMNLAQADAINKKQSKIIPLMYRECAEQLPRHLAYYHNLRYPQNGVRPPYNFWERLSHSLRIVDRPRMNSATEATLSKLKIVEEINSQIITTDYKVPQVNGYKTNLALPEIPKEASSLIDLRSQELELPSIDSFETISLSSASHSSEGKKKHGTFRKIINTFRGKKHKKAIALED</sequence>
<dbReference type="GO" id="GO:0070976">
    <property type="term" value="F:TIR domain binding"/>
    <property type="evidence" value="ECO:0007669"/>
    <property type="project" value="InterPro"/>
</dbReference>
<evidence type="ECO:0000313" key="7">
    <source>
        <dbReference type="RefSeq" id="XP_023947681.2"/>
    </source>
</evidence>
<dbReference type="PANTHER" id="PTHR15079">
    <property type="entry name" value="MYD88"/>
    <property type="match status" value="1"/>
</dbReference>
<evidence type="ECO:0000313" key="6">
    <source>
        <dbReference type="Proteomes" id="UP001652582"/>
    </source>
</evidence>